<organism evidence="2 3">
    <name type="scientific">Mobiluncus mulieris</name>
    <dbReference type="NCBI Taxonomy" id="2052"/>
    <lineage>
        <taxon>Bacteria</taxon>
        <taxon>Bacillati</taxon>
        <taxon>Actinomycetota</taxon>
        <taxon>Actinomycetes</taxon>
        <taxon>Actinomycetales</taxon>
        <taxon>Actinomycetaceae</taxon>
        <taxon>Mobiluncus</taxon>
    </lineage>
</organism>
<evidence type="ECO:0000313" key="3">
    <source>
        <dbReference type="Proteomes" id="UP000255284"/>
    </source>
</evidence>
<keyword evidence="1" id="KW-0472">Membrane</keyword>
<keyword evidence="1" id="KW-0812">Transmembrane</keyword>
<proteinExistence type="predicted"/>
<comment type="caution">
    <text evidence="2">The sequence shown here is derived from an EMBL/GenBank/DDBJ whole genome shotgun (WGS) entry which is preliminary data.</text>
</comment>
<reference evidence="2 3" key="1">
    <citation type="submission" date="2018-06" db="EMBL/GenBank/DDBJ databases">
        <authorList>
            <consortium name="Pathogen Informatics"/>
            <person name="Doyle S."/>
        </authorList>
    </citation>
    <scope>NUCLEOTIDE SEQUENCE [LARGE SCALE GENOMIC DNA]</scope>
    <source>
        <strain evidence="2 3">NCTC11819</strain>
    </source>
</reference>
<gene>
    <name evidence="2" type="ORF">NCTC11819_01218</name>
</gene>
<name>A0A8G2HU27_9ACTO</name>
<keyword evidence="1" id="KW-1133">Transmembrane helix</keyword>
<dbReference type="EMBL" id="UGGQ01000006">
    <property type="protein sequence ID" value="STO16648.1"/>
    <property type="molecule type" value="Genomic_DNA"/>
</dbReference>
<sequence>MRRQCQLTAYAALWGGTTGLAMVCPIFLGNKLPRKMTVNHESPYVVPPLRAPLRARLQGTS</sequence>
<protein>
    <submittedName>
        <fullName evidence="2">Uncharacterized protein</fullName>
    </submittedName>
</protein>
<evidence type="ECO:0000256" key="1">
    <source>
        <dbReference type="SAM" id="Phobius"/>
    </source>
</evidence>
<accession>A0A8G2HU27</accession>
<evidence type="ECO:0000313" key="2">
    <source>
        <dbReference type="EMBL" id="STO16648.1"/>
    </source>
</evidence>
<dbReference type="Proteomes" id="UP000255284">
    <property type="component" value="Unassembled WGS sequence"/>
</dbReference>
<dbReference type="AlphaFoldDB" id="A0A8G2HU27"/>
<feature type="transmembrane region" description="Helical" evidence="1">
    <location>
        <begin position="7"/>
        <end position="28"/>
    </location>
</feature>